<name>A0A918NTR6_9ACTN</name>
<sequence length="68" mass="7464">MLRPPGLLRPDLLPHWPYAEAVDQALADAGIAPGTVRIGHAGREHGEAMYLLLGWDMSRTRCARTTGR</sequence>
<dbReference type="RefSeq" id="WP_190039780.1">
    <property type="nucleotide sequence ID" value="NZ_BMWD01000040.1"/>
</dbReference>
<evidence type="ECO:0000313" key="1">
    <source>
        <dbReference type="EMBL" id="GGX93927.1"/>
    </source>
</evidence>
<dbReference type="AlphaFoldDB" id="A0A918NTR6"/>
<comment type="caution">
    <text evidence="1">The sequence shown here is derived from an EMBL/GenBank/DDBJ whole genome shotgun (WGS) entry which is preliminary data.</text>
</comment>
<organism evidence="1 2">
    <name type="scientific">Streptomyces fructofermentans</name>
    <dbReference type="NCBI Taxonomy" id="152141"/>
    <lineage>
        <taxon>Bacteria</taxon>
        <taxon>Bacillati</taxon>
        <taxon>Actinomycetota</taxon>
        <taxon>Actinomycetes</taxon>
        <taxon>Kitasatosporales</taxon>
        <taxon>Streptomycetaceae</taxon>
        <taxon>Streptomyces</taxon>
    </lineage>
</organism>
<protein>
    <submittedName>
        <fullName evidence="1">Uncharacterized protein</fullName>
    </submittedName>
</protein>
<dbReference type="EMBL" id="BMWD01000040">
    <property type="protein sequence ID" value="GGX93927.1"/>
    <property type="molecule type" value="Genomic_DNA"/>
</dbReference>
<gene>
    <name evidence="1" type="ORF">GCM10010515_70960</name>
</gene>
<keyword evidence="2" id="KW-1185">Reference proteome</keyword>
<reference evidence="1" key="1">
    <citation type="journal article" date="2014" name="Int. J. Syst. Evol. Microbiol.">
        <title>Complete genome sequence of Corynebacterium casei LMG S-19264T (=DSM 44701T), isolated from a smear-ripened cheese.</title>
        <authorList>
            <consortium name="US DOE Joint Genome Institute (JGI-PGF)"/>
            <person name="Walter F."/>
            <person name="Albersmeier A."/>
            <person name="Kalinowski J."/>
            <person name="Ruckert C."/>
        </authorList>
    </citation>
    <scope>NUCLEOTIDE SEQUENCE</scope>
    <source>
        <strain evidence="1">JCM 4956</strain>
    </source>
</reference>
<accession>A0A918NTR6</accession>
<evidence type="ECO:0000313" key="2">
    <source>
        <dbReference type="Proteomes" id="UP000645555"/>
    </source>
</evidence>
<reference evidence="1" key="2">
    <citation type="submission" date="2020-09" db="EMBL/GenBank/DDBJ databases">
        <authorList>
            <person name="Sun Q."/>
            <person name="Ohkuma M."/>
        </authorList>
    </citation>
    <scope>NUCLEOTIDE SEQUENCE</scope>
    <source>
        <strain evidence="1">JCM 4956</strain>
    </source>
</reference>
<dbReference type="Proteomes" id="UP000645555">
    <property type="component" value="Unassembled WGS sequence"/>
</dbReference>
<proteinExistence type="predicted"/>